<feature type="non-terminal residue" evidence="2">
    <location>
        <position position="63"/>
    </location>
</feature>
<reference evidence="2" key="1">
    <citation type="submission" date="2018-05" db="EMBL/GenBank/DDBJ databases">
        <authorList>
            <person name="Lanie J.A."/>
            <person name="Ng W.-L."/>
            <person name="Kazmierczak K.M."/>
            <person name="Andrzejewski T.M."/>
            <person name="Davidsen T.M."/>
            <person name="Wayne K.J."/>
            <person name="Tettelin H."/>
            <person name="Glass J.I."/>
            <person name="Rusch D."/>
            <person name="Podicherti R."/>
            <person name="Tsui H.-C.T."/>
            <person name="Winkler M.E."/>
        </authorList>
    </citation>
    <scope>NUCLEOTIDE SEQUENCE</scope>
</reference>
<protein>
    <submittedName>
        <fullName evidence="2">Uncharacterized protein</fullName>
    </submittedName>
</protein>
<name>A0A382CBE0_9ZZZZ</name>
<dbReference type="EMBL" id="UINC01033419">
    <property type="protein sequence ID" value="SVB22677.1"/>
    <property type="molecule type" value="Genomic_DNA"/>
</dbReference>
<gene>
    <name evidence="2" type="ORF">METZ01_LOCUS175531</name>
</gene>
<accession>A0A382CBE0</accession>
<proteinExistence type="predicted"/>
<evidence type="ECO:0000313" key="2">
    <source>
        <dbReference type="EMBL" id="SVB22677.1"/>
    </source>
</evidence>
<sequence length="63" mass="7552">MLLSYLNNEYYIKTVHRSSQLRRRIVLAAWISSFLLFNKIILCEYFLLCSRSSTLFVQDNCQQ</sequence>
<keyword evidence="1" id="KW-0812">Transmembrane</keyword>
<evidence type="ECO:0000256" key="1">
    <source>
        <dbReference type="SAM" id="Phobius"/>
    </source>
</evidence>
<dbReference type="AlphaFoldDB" id="A0A382CBE0"/>
<feature type="transmembrane region" description="Helical" evidence="1">
    <location>
        <begin position="25"/>
        <end position="48"/>
    </location>
</feature>
<organism evidence="2">
    <name type="scientific">marine metagenome</name>
    <dbReference type="NCBI Taxonomy" id="408172"/>
    <lineage>
        <taxon>unclassified sequences</taxon>
        <taxon>metagenomes</taxon>
        <taxon>ecological metagenomes</taxon>
    </lineage>
</organism>
<keyword evidence="1" id="KW-1133">Transmembrane helix</keyword>
<keyword evidence="1" id="KW-0472">Membrane</keyword>